<reference evidence="2 3" key="1">
    <citation type="submission" date="2019-09" db="EMBL/GenBank/DDBJ databases">
        <authorList>
            <person name="Chandra G."/>
            <person name="Truman W A."/>
        </authorList>
    </citation>
    <scope>NUCLEOTIDE SEQUENCE [LARGE SCALE GENOMIC DNA]</scope>
    <source>
        <strain evidence="2">PS938</strain>
    </source>
</reference>
<dbReference type="OrthoDB" id="6876339at2"/>
<evidence type="ECO:0000259" key="1">
    <source>
        <dbReference type="Pfam" id="PF06527"/>
    </source>
</evidence>
<dbReference type="InterPro" id="IPR009492">
    <property type="entry name" value="TniQ"/>
</dbReference>
<evidence type="ECO:0000313" key="2">
    <source>
        <dbReference type="EMBL" id="VVP75418.1"/>
    </source>
</evidence>
<accession>A0A5E7RPI5</accession>
<feature type="domain" description="TniQ" evidence="1">
    <location>
        <begin position="8"/>
        <end position="136"/>
    </location>
</feature>
<dbReference type="RefSeq" id="WP_150671777.1">
    <property type="nucleotide sequence ID" value="NZ_CABVJE010000001.1"/>
</dbReference>
<dbReference type="EMBL" id="CABVJE010000001">
    <property type="protein sequence ID" value="VVP75418.1"/>
    <property type="molecule type" value="Genomic_DNA"/>
</dbReference>
<evidence type="ECO:0000313" key="3">
    <source>
        <dbReference type="Proteomes" id="UP000327191"/>
    </source>
</evidence>
<organism evidence="2 3">
    <name type="scientific">Pseudomonas fluorescens</name>
    <dbReference type="NCBI Taxonomy" id="294"/>
    <lineage>
        <taxon>Bacteria</taxon>
        <taxon>Pseudomonadati</taxon>
        <taxon>Pseudomonadota</taxon>
        <taxon>Gammaproteobacteria</taxon>
        <taxon>Pseudomonadales</taxon>
        <taxon>Pseudomonadaceae</taxon>
        <taxon>Pseudomonas</taxon>
    </lineage>
</organism>
<proteinExistence type="predicted"/>
<protein>
    <recommendedName>
        <fullName evidence="1">TniQ domain-containing protein</fullName>
    </recommendedName>
</protein>
<dbReference type="Proteomes" id="UP000327191">
    <property type="component" value="Unassembled WGS sequence"/>
</dbReference>
<name>A0A5E7RPI5_PSEFL</name>
<dbReference type="Pfam" id="PF06527">
    <property type="entry name" value="TniQ"/>
    <property type="match status" value="1"/>
</dbReference>
<gene>
    <name evidence="2" type="ORF">PS938_00175</name>
</gene>
<dbReference type="AlphaFoldDB" id="A0A5E7RPI5"/>
<sequence length="666" mass="76422">MKRLCFVATPYHEESPSSILMRTAFHNGYKSVHELKAALNISKTKSLLQLVFADGNMCIALCGECPDLATGLNKNFYSQLLKLHTYRDETIIAGMTVPWTALRRPCVFCPLCLQEGHMRFIQDIAGFQSCPYHNVQYLTVCTACNRPFKWKESVDYHCRCGFDLRLSPSVYDTDDSGLKLLELFHNHDQETFNRTFAALQCLNVRTPTTPTTPSKFDIFRTALEIGLRNEKCLSDFLNAGIKSYGQMHPSAITAPWLLSNDAWIQATTAKLNAQRRWKSTPCAKPNCCAKFSLTSDYFIHHLAMTRTALSEATSIKNVIKKRIGKKCYYTSDNMCEFVADKIGCANHLPNFHNIIRSDYCHMLDAVKILHLPYRQIHNLIDYGYFKDCIKINKTHILIAKKTITNFATTYISSSELASALSIKIFSTTLHEVLKSLNIQALELPSTSYTRFRIYPRASINSKVIDQIIAFNDSRKPVRKSRKYLLPPSAIAEELNLKIATTTIMLKQPQVFVRNIKKMLSLDATRLPHFLHSELRYWRKHHYTSKEAAARLNMSHRAFSHRFGSNKVLCRKNTLRETFYDDKTLKSMEKQCRRFITKRQAQDLGDFSENQLEKCIKLSLIRQFDCINQTTSKVIHLVYLSDVLACEHASPGRAPHNPSFAQLRNRF</sequence>